<proteinExistence type="predicted"/>
<dbReference type="EMBL" id="AZBU02000010">
    <property type="protein sequence ID" value="TKR62708.1"/>
    <property type="molecule type" value="Genomic_DNA"/>
</dbReference>
<keyword evidence="2" id="KW-0732">Signal</keyword>
<accession>A0A4U5M1X6</accession>
<comment type="caution">
    <text evidence="3">The sequence shown here is derived from an EMBL/GenBank/DDBJ whole genome shotgun (WGS) entry which is preliminary data.</text>
</comment>
<evidence type="ECO:0000256" key="2">
    <source>
        <dbReference type="SAM" id="SignalP"/>
    </source>
</evidence>
<evidence type="ECO:0000313" key="3">
    <source>
        <dbReference type="EMBL" id="TKR62708.1"/>
    </source>
</evidence>
<sequence length="100" mass="10646">MERFRRMVVTSAFLLLIGLIAAHWHIVERLVDGIRGSGISFSGVLGAAIQGYVIYVVIIFFALLDAAWPSVPVCCAIGCVAGYIAGGLAAGIFRHLTDLP</sequence>
<evidence type="ECO:0008006" key="5">
    <source>
        <dbReference type="Google" id="ProtNLM"/>
    </source>
</evidence>
<name>A0A4U5M1X6_STECR</name>
<reference evidence="3 4" key="2">
    <citation type="journal article" date="2019" name="G3 (Bethesda)">
        <title>Hybrid Assembly of the Genome of the Entomopathogenic Nematode Steinernema carpocapsae Identifies the X-Chromosome.</title>
        <authorList>
            <person name="Serra L."/>
            <person name="Macchietto M."/>
            <person name="Macias-Munoz A."/>
            <person name="McGill C.J."/>
            <person name="Rodriguez I.M."/>
            <person name="Rodriguez B."/>
            <person name="Murad R."/>
            <person name="Mortazavi A."/>
        </authorList>
    </citation>
    <scope>NUCLEOTIDE SEQUENCE [LARGE SCALE GENOMIC DNA]</scope>
    <source>
        <strain evidence="3 4">ALL</strain>
    </source>
</reference>
<gene>
    <name evidence="3" type="ORF">L596_026629</name>
</gene>
<keyword evidence="4" id="KW-1185">Reference proteome</keyword>
<dbReference type="Proteomes" id="UP000298663">
    <property type="component" value="Unassembled WGS sequence"/>
</dbReference>
<protein>
    <recommendedName>
        <fullName evidence="5">Copper transporter</fullName>
    </recommendedName>
</protein>
<dbReference type="AlphaFoldDB" id="A0A4U5M1X6"/>
<organism evidence="3 4">
    <name type="scientific">Steinernema carpocapsae</name>
    <name type="common">Entomopathogenic nematode</name>
    <dbReference type="NCBI Taxonomy" id="34508"/>
    <lineage>
        <taxon>Eukaryota</taxon>
        <taxon>Metazoa</taxon>
        <taxon>Ecdysozoa</taxon>
        <taxon>Nematoda</taxon>
        <taxon>Chromadorea</taxon>
        <taxon>Rhabditida</taxon>
        <taxon>Tylenchina</taxon>
        <taxon>Panagrolaimomorpha</taxon>
        <taxon>Strongyloidoidea</taxon>
        <taxon>Steinernematidae</taxon>
        <taxon>Steinernema</taxon>
    </lineage>
</organism>
<evidence type="ECO:0000313" key="4">
    <source>
        <dbReference type="Proteomes" id="UP000298663"/>
    </source>
</evidence>
<keyword evidence="1" id="KW-1133">Transmembrane helix</keyword>
<feature type="transmembrane region" description="Helical" evidence="1">
    <location>
        <begin position="71"/>
        <end position="93"/>
    </location>
</feature>
<reference evidence="3 4" key="1">
    <citation type="journal article" date="2015" name="Genome Biol.">
        <title>Comparative genomics of Steinernema reveals deeply conserved gene regulatory networks.</title>
        <authorList>
            <person name="Dillman A.R."/>
            <person name="Macchietto M."/>
            <person name="Porter C.F."/>
            <person name="Rogers A."/>
            <person name="Williams B."/>
            <person name="Antoshechkin I."/>
            <person name="Lee M.M."/>
            <person name="Goodwin Z."/>
            <person name="Lu X."/>
            <person name="Lewis E.E."/>
            <person name="Goodrich-Blair H."/>
            <person name="Stock S.P."/>
            <person name="Adams B.J."/>
            <person name="Sternberg P.W."/>
            <person name="Mortazavi A."/>
        </authorList>
    </citation>
    <scope>NUCLEOTIDE SEQUENCE [LARGE SCALE GENOMIC DNA]</scope>
    <source>
        <strain evidence="3 4">ALL</strain>
    </source>
</reference>
<evidence type="ECO:0000256" key="1">
    <source>
        <dbReference type="SAM" id="Phobius"/>
    </source>
</evidence>
<feature type="signal peptide" evidence="2">
    <location>
        <begin position="1"/>
        <end position="22"/>
    </location>
</feature>
<keyword evidence="1" id="KW-0812">Transmembrane</keyword>
<keyword evidence="1" id="KW-0472">Membrane</keyword>
<feature type="chain" id="PRO_5020217821" description="Copper transporter" evidence="2">
    <location>
        <begin position="23"/>
        <end position="100"/>
    </location>
</feature>
<feature type="transmembrane region" description="Helical" evidence="1">
    <location>
        <begin position="39"/>
        <end position="64"/>
    </location>
</feature>